<evidence type="ECO:0000313" key="20">
    <source>
        <dbReference type="EMBL" id="KAK1630996.1"/>
    </source>
</evidence>
<dbReference type="FunFam" id="3.40.190.10:FF:000103">
    <property type="entry name" value="Glutamate receptor"/>
    <property type="match status" value="1"/>
</dbReference>
<evidence type="ECO:0000313" key="21">
    <source>
        <dbReference type="Proteomes" id="UP001231189"/>
    </source>
</evidence>
<feature type="transmembrane region" description="Helical" evidence="16">
    <location>
        <begin position="1691"/>
        <end position="1713"/>
    </location>
</feature>
<dbReference type="FunFam" id="3.40.50.2300:FF:000169">
    <property type="entry name" value="Glutamate receptor"/>
    <property type="match status" value="1"/>
</dbReference>
<dbReference type="SMART" id="SM00079">
    <property type="entry name" value="PBPe"/>
    <property type="match status" value="2"/>
</dbReference>
<dbReference type="Pfam" id="PF10613">
    <property type="entry name" value="Lig_chan-Glu_bd"/>
    <property type="match status" value="1"/>
</dbReference>
<feature type="transmembrane region" description="Helical" evidence="16">
    <location>
        <begin position="1508"/>
        <end position="1532"/>
    </location>
</feature>
<evidence type="ECO:0000256" key="3">
    <source>
        <dbReference type="ARBA" id="ARBA00011095"/>
    </source>
</evidence>
<feature type="chain" id="PRO_5042089116" description="Glutamate receptor" evidence="17">
    <location>
        <begin position="28"/>
        <end position="1798"/>
    </location>
</feature>
<dbReference type="InterPro" id="IPR044440">
    <property type="entry name" value="GABAb_receptor_plant_PBP1"/>
</dbReference>
<dbReference type="InterPro" id="IPR001320">
    <property type="entry name" value="Iontro_rcpt_C"/>
</dbReference>
<dbReference type="Gene3D" id="3.40.50.2300">
    <property type="match status" value="6"/>
</dbReference>
<evidence type="ECO:0000256" key="10">
    <source>
        <dbReference type="ARBA" id="ARBA00023170"/>
    </source>
</evidence>
<dbReference type="SUPFAM" id="SSF53822">
    <property type="entry name" value="Periplasmic binding protein-like I"/>
    <property type="match status" value="2"/>
</dbReference>
<dbReference type="PANTHER" id="PTHR34836">
    <property type="entry name" value="OS06G0188250 PROTEIN"/>
    <property type="match status" value="1"/>
</dbReference>
<dbReference type="InterPro" id="IPR019594">
    <property type="entry name" value="Glu/Gly-bd"/>
</dbReference>
<comment type="caution">
    <text evidence="20">The sequence shown here is derived from an EMBL/GenBank/DDBJ whole genome shotgun (WGS) entry which is preliminary data.</text>
</comment>
<feature type="signal peptide" evidence="17">
    <location>
        <begin position="1"/>
        <end position="27"/>
    </location>
</feature>
<dbReference type="GO" id="GO:0015276">
    <property type="term" value="F:ligand-gated monoatomic ion channel activity"/>
    <property type="evidence" value="ECO:0007669"/>
    <property type="project" value="InterPro"/>
</dbReference>
<gene>
    <name evidence="20" type="ORF">QYE76_005311</name>
</gene>
<evidence type="ECO:0000256" key="11">
    <source>
        <dbReference type="ARBA" id="ARBA00023180"/>
    </source>
</evidence>
<evidence type="ECO:0000256" key="5">
    <source>
        <dbReference type="ARBA" id="ARBA00022692"/>
    </source>
</evidence>
<evidence type="ECO:0000256" key="6">
    <source>
        <dbReference type="ARBA" id="ARBA00022729"/>
    </source>
</evidence>
<dbReference type="FunFam" id="3.40.190.10:FF:000039">
    <property type="entry name" value="Glutamate receptor"/>
    <property type="match status" value="1"/>
</dbReference>
<feature type="domain" description="Solute-binding protein family 3/N-terminal" evidence="18">
    <location>
        <begin position="454"/>
        <end position="798"/>
    </location>
</feature>
<dbReference type="FunFam" id="3.40.190.10:FF:000217">
    <property type="entry name" value="Glutamate receptor"/>
    <property type="match status" value="1"/>
</dbReference>
<dbReference type="Pfam" id="PF00060">
    <property type="entry name" value="Lig_chan"/>
    <property type="match status" value="2"/>
</dbReference>
<comment type="subcellular location">
    <subcellularLocation>
        <location evidence="1">Membrane</location>
        <topology evidence="1">Multi-pass membrane protein</topology>
    </subcellularLocation>
</comment>
<dbReference type="FunFam" id="1.10.287.70:FF:000163">
    <property type="entry name" value="Glutamate receptor"/>
    <property type="match status" value="1"/>
</dbReference>
<keyword evidence="5 16" id="KW-0812">Transmembrane</keyword>
<evidence type="ECO:0000256" key="13">
    <source>
        <dbReference type="ARBA" id="ARBA00023303"/>
    </source>
</evidence>
<feature type="transmembrane region" description="Helical" evidence="16">
    <location>
        <begin position="542"/>
        <end position="561"/>
    </location>
</feature>
<keyword evidence="11" id="KW-0325">Glycoprotein</keyword>
<feature type="domain" description="Ionotropic glutamate receptor C-terminal" evidence="19">
    <location>
        <begin position="454"/>
        <end position="797"/>
    </location>
</feature>
<keyword evidence="21" id="KW-1185">Reference proteome</keyword>
<keyword evidence="8" id="KW-0406">Ion transport</keyword>
<evidence type="ECO:0000256" key="16">
    <source>
        <dbReference type="SAM" id="Phobius"/>
    </source>
</evidence>
<reference evidence="20" key="1">
    <citation type="submission" date="2023-07" db="EMBL/GenBank/DDBJ databases">
        <title>A chromosome-level genome assembly of Lolium multiflorum.</title>
        <authorList>
            <person name="Chen Y."/>
            <person name="Copetti D."/>
            <person name="Kolliker R."/>
            <person name="Studer B."/>
        </authorList>
    </citation>
    <scope>NUCLEOTIDE SEQUENCE</scope>
    <source>
        <strain evidence="20">02402/16</strain>
        <tissue evidence="20">Leaf</tissue>
    </source>
</reference>
<protein>
    <recommendedName>
        <fullName evidence="22">Glutamate receptor</fullName>
    </recommendedName>
</protein>
<evidence type="ECO:0000256" key="14">
    <source>
        <dbReference type="ARBA" id="ARBA00049638"/>
    </source>
</evidence>
<feature type="transmembrane region" description="Helical" evidence="16">
    <location>
        <begin position="611"/>
        <end position="629"/>
    </location>
</feature>
<sequence length="1798" mass="197639">MAGDGPSPSLFFLLIGLAASLLATSPAQPTDVNVGLIIDAASPVGKIATTTIPMALDDFYAAFPNSTARVKILQHNSGGDVVAAASAALQLMTRQGARAILGPQSSVESAFVAELGTRAEVPVVSFSATSPSVSPTTARFFVRAALSDAAQAGAIAALATYFGWRRVVPIYQDDDYGAAFVPFLVDALTSARATVPYRCALPAAASDDAVAAALYRMESEQTRAFVLHTRPGLAERVLDAATEAGMMGEGYAWVITDGLTGLHGFVKPPQGVIGLAAYVRDTARMRDVERRWAHRYMREHQEAERAHAEMGCYAVWAYDAAWAVASAAERLSSSDLSSPPGLVGGRGGPTDIAGLGKSMSGQNFLDAINGTKFEGLGGRFNLTNGELAVPAFEVVNIMDNGKERSLGFWTQQHGLSRHVGRRSKALNGELKPVIWPGDSTERPSGWVQPTIARKLRVAVPGNVSYSYRPIVHLDVDPVTNQTTAGGFVIEVFEAAVRLLPYALPFEYVRAKSMPYDELVEAVGNGTFDAAVADITMTANRSAYVDFTLPYEATAIAMVVAVRDQRSNKRTWVFLKPLRYDLWLVSAVFFLFTGFVVWAIEHRDNDDFRGPPSYQVGTLLYFGFSTLVFAHRESLKSNLSRFAVLVWVFVVLILQSSYTASLTSMLTVPQLEPSVADYGALLRGTEKVGVMNNSFVLRAMTASGFPQDRLVRYPRAQSFHEALLNGSIGAIVNETPYLRIFLKTYRDNFTMTGQLNKTGGFGFAFPKGSPYVTDLSQAILKLTESDEMNMIERKWFGDPDEDGAEQDGGPFTSDSLSFGSFWGLFLITGVTSLLCCAVHLVRFVATNHGELEPHLSWKGRIWRLAKIFDDKDPSSHTFRIKDDGGSVAGRTDTVASPRIAHSEFGSPLSAPYTSEWSVETASPATGEIEFATGGEDRVEGIEMTMDRLNGITADLLENYSVGAIIGPQKSSEATFVSDIGNHSKVPVISFTATNPALSSGNVPYFLRATLSDAAQVNSLAALIKAYGWREVVPIYEETDFGRGIIPYLVDALQEFGASMPYRSGISQSANSDQVEKELYKLMTMQTRVYIVHMSSATGSILFTKAKELGMMNEGYAWILTDGIANIVNSLNPLVLDAMDGALGVRFYVPRSKELSDFTRRWTMRYKQENPNDPPTEPSIFGLRGYDTIWALAQAAEKVSMTNDMSQKQQHRKNSMCLRTLGVSTIGPKLLDAISRNKFRGLSGDFDITSRQLPFSIFQIINVVRRESKEIGFWTAKNGIVRNLNQNGFKHTYLNSIPDLNPVFWPGEVHVVPKGWQIPTNGKKLRVGVRTSGYPEFMKVERNPVTNATTATGYAIDVFEEVLRQLPYAITYEYVAFDSSQGVSNGSYNDFVYQVQLGVYQIAIGDITIRYNRTSYADFTLPYTESGIAMIVPVKDDTSKDTWIFLKPLTTDLWIGSIVFFIFTGAAIWLLERRIDNTELTGSISRQLGIAIYFPIFVDKERVQSILSRLVIIVWFIVLLAITSSYTASLSSLLTVQQLQPTVTDVHELLRKGEYVGYHNGSYVGDLLEQLGFDRRKIRSYNNPDDFADALYKGSKNGGIAALIHEIPYIKIFLAMHCKGYTMVGPIYKSEGFGFAFPKGSPLVYDFSRAILSITEGDVIIHMERKWIGDQPSCQNDGAIIGSSRLNFKNFSGLFLLTGIASTSALLIALVMFLYKKHKIRNSTGPNQIQIEYDAEYINERTQETTTESNPSQNMQLTVPDDSDSYACQQEIEISRELSPSSEVQTTPDFTPHGTSSNGL</sequence>
<comment type="similarity">
    <text evidence="2">Belongs to the glutamate-gated ion channel (TC 1.A.10.1) family.</text>
</comment>
<feature type="transmembrane region" description="Helical" evidence="16">
    <location>
        <begin position="641"/>
        <end position="659"/>
    </location>
</feature>
<dbReference type="EMBL" id="JAUUTY010000005">
    <property type="protein sequence ID" value="KAK1630996.1"/>
    <property type="molecule type" value="Genomic_DNA"/>
</dbReference>
<dbReference type="Pfam" id="PF01094">
    <property type="entry name" value="ANF_receptor"/>
    <property type="match status" value="2"/>
</dbReference>
<keyword evidence="13" id="KW-0407">Ion channel</keyword>
<dbReference type="PANTHER" id="PTHR34836:SF1">
    <property type="entry name" value="OS09G0428600 PROTEIN"/>
    <property type="match status" value="1"/>
</dbReference>
<keyword evidence="10" id="KW-0675">Receptor</keyword>
<evidence type="ECO:0000256" key="12">
    <source>
        <dbReference type="ARBA" id="ARBA00023286"/>
    </source>
</evidence>
<keyword evidence="12" id="KW-1071">Ligand-gated ion channel</keyword>
<feature type="region of interest" description="Disordered" evidence="15">
    <location>
        <begin position="1740"/>
        <end position="1760"/>
    </location>
</feature>
<dbReference type="FunFam" id="3.40.190.10:FF:000396">
    <property type="entry name" value="Glutamate receptor"/>
    <property type="match status" value="1"/>
</dbReference>
<organism evidence="20 21">
    <name type="scientific">Lolium multiflorum</name>
    <name type="common">Italian ryegrass</name>
    <name type="synonym">Lolium perenne subsp. multiflorum</name>
    <dbReference type="NCBI Taxonomy" id="4521"/>
    <lineage>
        <taxon>Eukaryota</taxon>
        <taxon>Viridiplantae</taxon>
        <taxon>Streptophyta</taxon>
        <taxon>Embryophyta</taxon>
        <taxon>Tracheophyta</taxon>
        <taxon>Spermatophyta</taxon>
        <taxon>Magnoliopsida</taxon>
        <taxon>Liliopsida</taxon>
        <taxon>Poales</taxon>
        <taxon>Poaceae</taxon>
        <taxon>BOP clade</taxon>
        <taxon>Pooideae</taxon>
        <taxon>Poodae</taxon>
        <taxon>Poeae</taxon>
        <taxon>Poeae Chloroplast Group 2 (Poeae type)</taxon>
        <taxon>Loliodinae</taxon>
        <taxon>Loliinae</taxon>
        <taxon>Lolium</taxon>
    </lineage>
</organism>
<dbReference type="CDD" id="cd13686">
    <property type="entry name" value="GluR_Plant"/>
    <property type="match status" value="2"/>
</dbReference>
<evidence type="ECO:0000256" key="2">
    <source>
        <dbReference type="ARBA" id="ARBA00008685"/>
    </source>
</evidence>
<dbReference type="FunFam" id="1.10.287.70:FF:000037">
    <property type="entry name" value="Glutamate receptor"/>
    <property type="match status" value="1"/>
</dbReference>
<feature type="compositionally biased region" description="Polar residues" evidence="15">
    <location>
        <begin position="1742"/>
        <end position="1755"/>
    </location>
</feature>
<dbReference type="CDD" id="cd19990">
    <property type="entry name" value="PBP1_GABAb_receptor_plant"/>
    <property type="match status" value="1"/>
</dbReference>
<evidence type="ECO:0000256" key="4">
    <source>
        <dbReference type="ARBA" id="ARBA00022448"/>
    </source>
</evidence>
<evidence type="ECO:0000259" key="19">
    <source>
        <dbReference type="SMART" id="SM00079"/>
    </source>
</evidence>
<comment type="function">
    <text evidence="14">Glutamate-gated receptor that probably acts as a non-selective cation channel. May be involved in light-signal transduction and calcium homeostasis via the regulation of calcium influx into cells.</text>
</comment>
<dbReference type="InterPro" id="IPR001828">
    <property type="entry name" value="ANF_lig-bd_rcpt"/>
</dbReference>
<dbReference type="SMART" id="SM00062">
    <property type="entry name" value="PBPb"/>
    <property type="match status" value="1"/>
</dbReference>
<dbReference type="FunFam" id="3.40.50.2300:FF:000188">
    <property type="entry name" value="Glutamate receptor"/>
    <property type="match status" value="1"/>
</dbReference>
<evidence type="ECO:0000256" key="7">
    <source>
        <dbReference type="ARBA" id="ARBA00022989"/>
    </source>
</evidence>
<dbReference type="InterPro" id="IPR015683">
    <property type="entry name" value="Ionotropic_Glu_rcpt"/>
</dbReference>
<evidence type="ECO:0000256" key="9">
    <source>
        <dbReference type="ARBA" id="ARBA00023136"/>
    </source>
</evidence>
<dbReference type="FunFam" id="3.40.50.2300:FF:000195">
    <property type="entry name" value="Glutamate receptor"/>
    <property type="match status" value="1"/>
</dbReference>
<evidence type="ECO:0008006" key="22">
    <source>
        <dbReference type="Google" id="ProtNLM"/>
    </source>
</evidence>
<evidence type="ECO:0000256" key="15">
    <source>
        <dbReference type="SAM" id="MobiDB-lite"/>
    </source>
</evidence>
<dbReference type="Gene3D" id="3.40.190.10">
    <property type="entry name" value="Periplasmic binding protein-like II"/>
    <property type="match status" value="4"/>
</dbReference>
<keyword evidence="6 17" id="KW-0732">Signal</keyword>
<accession>A0AAD8RSE0</accession>
<evidence type="ECO:0000256" key="17">
    <source>
        <dbReference type="SAM" id="SignalP"/>
    </source>
</evidence>
<evidence type="ECO:0000259" key="18">
    <source>
        <dbReference type="SMART" id="SM00062"/>
    </source>
</evidence>
<comment type="subunit">
    <text evidence="3">May form heteromers.</text>
</comment>
<dbReference type="Gene3D" id="1.10.287.70">
    <property type="match status" value="2"/>
</dbReference>
<dbReference type="SUPFAM" id="SSF53850">
    <property type="entry name" value="Periplasmic binding protein-like II"/>
    <property type="match status" value="2"/>
</dbReference>
<keyword evidence="4" id="KW-0813">Transport</keyword>
<evidence type="ECO:0000256" key="8">
    <source>
        <dbReference type="ARBA" id="ARBA00023065"/>
    </source>
</evidence>
<feature type="compositionally biased region" description="Polar residues" evidence="15">
    <location>
        <begin position="1776"/>
        <end position="1798"/>
    </location>
</feature>
<keyword evidence="7 16" id="KW-1133">Transmembrane helix</keyword>
<feature type="transmembrane region" description="Helical" evidence="16">
    <location>
        <begin position="1451"/>
        <end position="1469"/>
    </location>
</feature>
<evidence type="ECO:0000256" key="1">
    <source>
        <dbReference type="ARBA" id="ARBA00004141"/>
    </source>
</evidence>
<dbReference type="Proteomes" id="UP001231189">
    <property type="component" value="Unassembled WGS sequence"/>
</dbReference>
<feature type="transmembrane region" description="Helical" evidence="16">
    <location>
        <begin position="581"/>
        <end position="599"/>
    </location>
</feature>
<dbReference type="GO" id="GO:0016020">
    <property type="term" value="C:membrane"/>
    <property type="evidence" value="ECO:0007669"/>
    <property type="project" value="UniProtKB-SubCell"/>
</dbReference>
<feature type="region of interest" description="Disordered" evidence="15">
    <location>
        <begin position="1772"/>
        <end position="1798"/>
    </location>
</feature>
<dbReference type="InterPro" id="IPR001638">
    <property type="entry name" value="Solute-binding_3/MltF_N"/>
</dbReference>
<proteinExistence type="inferred from homology"/>
<name>A0AAD8RSE0_LOLMU</name>
<keyword evidence="9 16" id="KW-0472">Membrane</keyword>
<dbReference type="InterPro" id="IPR028082">
    <property type="entry name" value="Peripla_BP_I"/>
</dbReference>
<feature type="domain" description="Ionotropic glutamate receptor C-terminal" evidence="19">
    <location>
        <begin position="1322"/>
        <end position="1668"/>
    </location>
</feature>
<dbReference type="FunFam" id="3.40.190.10:FF:000158">
    <property type="entry name" value="Glutamate receptor"/>
    <property type="match status" value="1"/>
</dbReference>